<name>A0ABN7UXR3_GIGMA</name>
<accession>A0ABN7UXR3</accession>
<comment type="caution">
    <text evidence="1">The sequence shown here is derived from an EMBL/GenBank/DDBJ whole genome shotgun (WGS) entry which is preliminary data.</text>
</comment>
<dbReference type="Proteomes" id="UP000789901">
    <property type="component" value="Unassembled WGS sequence"/>
</dbReference>
<gene>
    <name evidence="1" type="ORF">GMARGA_LOCUS11954</name>
</gene>
<proteinExistence type="predicted"/>
<sequence>MVKVFREFNINRSSNSAESLIEFILEEKLKNKEFFAKGGCGKIHTTKMKPVLENEIKQLMLTNYFCKVEEVALAGENALHCLSYVSMSLLSIHTLPGNRSQNTRKSLPYRYAAPKLLEGKPITPVMDIYRFYNDNV</sequence>
<evidence type="ECO:0000313" key="2">
    <source>
        <dbReference type="Proteomes" id="UP000789901"/>
    </source>
</evidence>
<evidence type="ECO:0000313" key="1">
    <source>
        <dbReference type="EMBL" id="CAG8698213.1"/>
    </source>
</evidence>
<organism evidence="1 2">
    <name type="scientific">Gigaspora margarita</name>
    <dbReference type="NCBI Taxonomy" id="4874"/>
    <lineage>
        <taxon>Eukaryota</taxon>
        <taxon>Fungi</taxon>
        <taxon>Fungi incertae sedis</taxon>
        <taxon>Mucoromycota</taxon>
        <taxon>Glomeromycotina</taxon>
        <taxon>Glomeromycetes</taxon>
        <taxon>Diversisporales</taxon>
        <taxon>Gigasporaceae</taxon>
        <taxon>Gigaspora</taxon>
    </lineage>
</organism>
<dbReference type="EMBL" id="CAJVQB010007162">
    <property type="protein sequence ID" value="CAG8698213.1"/>
    <property type="molecule type" value="Genomic_DNA"/>
</dbReference>
<keyword evidence="2" id="KW-1185">Reference proteome</keyword>
<protein>
    <submittedName>
        <fullName evidence="1">23914_t:CDS:1</fullName>
    </submittedName>
</protein>
<reference evidence="1 2" key="1">
    <citation type="submission" date="2021-06" db="EMBL/GenBank/DDBJ databases">
        <authorList>
            <person name="Kallberg Y."/>
            <person name="Tangrot J."/>
            <person name="Rosling A."/>
        </authorList>
    </citation>
    <scope>NUCLEOTIDE SEQUENCE [LARGE SCALE GENOMIC DNA]</scope>
    <source>
        <strain evidence="1 2">120-4 pot B 10/14</strain>
    </source>
</reference>